<dbReference type="InterPro" id="IPR003439">
    <property type="entry name" value="ABC_transporter-like_ATP-bd"/>
</dbReference>
<evidence type="ECO:0000256" key="3">
    <source>
        <dbReference type="ARBA" id="ARBA00007577"/>
    </source>
</evidence>
<dbReference type="Pfam" id="PF00664">
    <property type="entry name" value="ABC_membrane"/>
    <property type="match status" value="2"/>
</dbReference>
<feature type="transmembrane region" description="Helical" evidence="13">
    <location>
        <begin position="742"/>
        <end position="769"/>
    </location>
</feature>
<gene>
    <name evidence="16" type="ORF">CI238_08110</name>
</gene>
<feature type="domain" description="ABC transmembrane type-1" evidence="15">
    <location>
        <begin position="702"/>
        <end position="989"/>
    </location>
</feature>
<dbReference type="Pfam" id="PF00005">
    <property type="entry name" value="ABC_tran"/>
    <property type="match status" value="2"/>
</dbReference>
<dbReference type="FunFam" id="3.40.50.300:FF:000913">
    <property type="entry name" value="ABC multidrug transporter SitT"/>
    <property type="match status" value="1"/>
</dbReference>
<feature type="domain" description="ABC transporter" evidence="14">
    <location>
        <begin position="374"/>
        <end position="619"/>
    </location>
</feature>
<evidence type="ECO:0000256" key="11">
    <source>
        <dbReference type="ARBA" id="ARBA00023180"/>
    </source>
</evidence>
<feature type="transmembrane region" description="Helical" evidence="13">
    <location>
        <begin position="49"/>
        <end position="75"/>
    </location>
</feature>
<dbReference type="InterPro" id="IPR036640">
    <property type="entry name" value="ABC1_TM_sf"/>
</dbReference>
<evidence type="ECO:0000259" key="15">
    <source>
        <dbReference type="PROSITE" id="PS50929"/>
    </source>
</evidence>
<keyword evidence="17" id="KW-1185">Reference proteome</keyword>
<dbReference type="PANTHER" id="PTHR43394">
    <property type="entry name" value="ATP-DEPENDENT PERMEASE MDL1, MITOCHONDRIAL"/>
    <property type="match status" value="1"/>
</dbReference>
<dbReference type="InterPro" id="IPR003593">
    <property type="entry name" value="AAA+_ATPase"/>
</dbReference>
<name>A0A167CUI6_COLIC</name>
<dbReference type="Proteomes" id="UP000076584">
    <property type="component" value="Unassembled WGS sequence"/>
</dbReference>
<evidence type="ECO:0000256" key="12">
    <source>
        <dbReference type="SAM" id="MobiDB-lite"/>
    </source>
</evidence>
<dbReference type="CDD" id="cd03249">
    <property type="entry name" value="ABC_MTABC3_MDL1_MDL2"/>
    <property type="match status" value="2"/>
</dbReference>
<feature type="transmembrane region" description="Helical" evidence="13">
    <location>
        <begin position="699"/>
        <end position="722"/>
    </location>
</feature>
<sequence length="1272" mass="139236">MGSKEKRLEETQKSEASDSGNESPEIGPGQGYVRIFRYATATEYSMQAVAGLCAIGSGVGMAMVNLVFGRFITVITEYTTGNSSPAGFRSDVAKLALGFFVIGIGRFILSYGYSTLFTLAAYRITRNIRYLYLKAGLSQEIAFFDAGIGGSIAMQATSNGKLIQAGISEKLGLVVQGLACFIAAFILAFVTQWKLTLICCCIAPATLLVMGISSTMEASIEGKILRIHADGGSFAESILSSARNVQAFDLRTRLVQDFDKYLQEAHTLGNKKNAILGCLFSAEYFIIFAGVGLCFWQAIRMIATGEVEKPGDVFVVLMSVIVASSSLTAMAPYLIDFSRAASAAAELFRLMDRTSAINPFDDSGEQPSEVEGTIDCENINFSYPMRPGVTVLENFCLRIPAGKVTALVGASGSGKSTIIGLIERWYNPLSGSVKLDGRPIDTLNVHWLRQHVRLVQQEPVLFSGTVYDNIVNGLVGTPWENDSRQDKMTRVQEAAKVAFAHDFISMLPEGYNTVIGERGGLLSGGQKQRVAIARSVISQPRILLLDEATSALDPHAEEVVQKALDNVSKGRTTVTIAHKLATIRNADNIVVMDSGRIVEQGTHHSLLEADGVYARLVQAQDLSVALQPDMEPEDFSETDQDEATKPELPGPTRTLTRYSTTTQERLEFDLDRDNYDKWKRLGLFSTIWRIMRTSPELRLVYLTLALACLGAAAAYPGQAILMSRFIEVFSLSGSAMQKKGNFFALMFLALACGCLVIYFVVGWTSNVIAQTLNHKYRKQIINDMLRQDLRFFDRPENTTGALSSRVDSYPQAVFELMGFNVALILVSVVGVLSCCIVALAYGWRLGVVIIFAGLPPLLASGYARIRMESAMETKISKRFSASASIASEAISAIRTVSSLAIEGSVLENYNNELEHAISDSKRPIMLIMLPFAFTQSVEYAFQALGFWYGCRLVSFGNLTMVNFFVAFLAVFFSGQQASILFGFAGSMTKACGAANYLFWLEQLQPTIRETNDNRDNGPKGFQTLDINKVQFSYPMRPDARVLRGVNLHIKKGQFVAFVGASGCGKSTMIAMLERFYDPVSGHLVLDGTNVDAMNPWSFRREVALVQQEPKLYPGTIRDNISMGVPTDNIDAVPESNIMEACRSANAWDFISSLPEGLNTPCGSNGLQLSGGQRQRIAIARALIRNPRILLLDEATSALDTQSERVVQDALNEAAKTGSRITIAVAHRLSTVRHADMIFVFHNGKILEAGTHENLLAKSEMYRKMCEAQNLNG</sequence>
<feature type="compositionally biased region" description="Acidic residues" evidence="12">
    <location>
        <begin position="630"/>
        <end position="641"/>
    </location>
</feature>
<keyword evidence="11" id="KW-0325">Glycoprotein</keyword>
<dbReference type="GO" id="GO:0005743">
    <property type="term" value="C:mitochondrial inner membrane"/>
    <property type="evidence" value="ECO:0007669"/>
    <property type="project" value="TreeGrafter"/>
</dbReference>
<feature type="transmembrane region" description="Helical" evidence="13">
    <location>
        <begin position="95"/>
        <end position="122"/>
    </location>
</feature>
<feature type="transmembrane region" description="Helical" evidence="13">
    <location>
        <begin position="171"/>
        <end position="189"/>
    </location>
</feature>
<keyword evidence="9 13" id="KW-1133">Transmembrane helix</keyword>
<dbReference type="STRING" id="1573173.A0A167CUI6"/>
<dbReference type="InterPro" id="IPR017871">
    <property type="entry name" value="ABC_transporter-like_CS"/>
</dbReference>
<feature type="compositionally biased region" description="Basic and acidic residues" evidence="12">
    <location>
        <begin position="1"/>
        <end position="16"/>
    </location>
</feature>
<feature type="transmembrane region" description="Helical" evidence="13">
    <location>
        <begin position="954"/>
        <end position="972"/>
    </location>
</feature>
<evidence type="ECO:0000256" key="5">
    <source>
        <dbReference type="ARBA" id="ARBA00022692"/>
    </source>
</evidence>
<keyword evidence="7" id="KW-0547">Nucleotide-binding</keyword>
<evidence type="ECO:0000256" key="1">
    <source>
        <dbReference type="ARBA" id="ARBA00004141"/>
    </source>
</evidence>
<evidence type="ECO:0000313" key="16">
    <source>
        <dbReference type="EMBL" id="KZL83043.1"/>
    </source>
</evidence>
<evidence type="ECO:0000256" key="2">
    <source>
        <dbReference type="ARBA" id="ARBA00004308"/>
    </source>
</evidence>
<reference evidence="16 17" key="1">
    <citation type="submission" date="2015-06" db="EMBL/GenBank/DDBJ databases">
        <title>Survival trade-offs in plant roots during colonization by closely related pathogenic and mutualistic fungi.</title>
        <authorList>
            <person name="Hacquard S."/>
            <person name="Kracher B."/>
            <person name="Hiruma K."/>
            <person name="Weinman A."/>
            <person name="Muench P."/>
            <person name="Garrido Oter R."/>
            <person name="Ver Loren van Themaat E."/>
            <person name="Dallerey J.-F."/>
            <person name="Damm U."/>
            <person name="Henrissat B."/>
            <person name="Lespinet O."/>
            <person name="Thon M."/>
            <person name="Kemen E."/>
            <person name="McHardy A.C."/>
            <person name="Schulze-Lefert P."/>
            <person name="O'Connell R.J."/>
        </authorList>
    </citation>
    <scope>NUCLEOTIDE SEQUENCE [LARGE SCALE GENOMIC DNA]</scope>
    <source>
        <strain evidence="16 17">MAFF 238704</strain>
    </source>
</reference>
<comment type="caution">
    <text evidence="16">The sequence shown here is derived from an EMBL/GenBank/DDBJ whole genome shotgun (WGS) entry which is preliminary data.</text>
</comment>
<evidence type="ECO:0000256" key="6">
    <source>
        <dbReference type="ARBA" id="ARBA00022737"/>
    </source>
</evidence>
<protein>
    <submittedName>
        <fullName evidence="16">Abc transporter</fullName>
    </submittedName>
</protein>
<evidence type="ECO:0000256" key="8">
    <source>
        <dbReference type="ARBA" id="ARBA00022840"/>
    </source>
</evidence>
<dbReference type="SUPFAM" id="SSF52540">
    <property type="entry name" value="P-loop containing nucleoside triphosphate hydrolases"/>
    <property type="match status" value="2"/>
</dbReference>
<dbReference type="SMART" id="SM00382">
    <property type="entry name" value="AAA"/>
    <property type="match status" value="2"/>
</dbReference>
<keyword evidence="4" id="KW-0813">Transport</keyword>
<dbReference type="Gene3D" id="1.20.1560.10">
    <property type="entry name" value="ABC transporter type 1, transmembrane domain"/>
    <property type="match status" value="2"/>
</dbReference>
<evidence type="ECO:0000313" key="17">
    <source>
        <dbReference type="Proteomes" id="UP000076584"/>
    </source>
</evidence>
<evidence type="ECO:0000259" key="14">
    <source>
        <dbReference type="PROSITE" id="PS50893"/>
    </source>
</evidence>
<dbReference type="CDD" id="cd18578">
    <property type="entry name" value="ABC_6TM_Pgp_ABCB1_D2_like"/>
    <property type="match status" value="1"/>
</dbReference>
<dbReference type="InterPro" id="IPR011527">
    <property type="entry name" value="ABC1_TM_dom"/>
</dbReference>
<dbReference type="GO" id="GO:0015421">
    <property type="term" value="F:ABC-type oligopeptide transporter activity"/>
    <property type="evidence" value="ECO:0007669"/>
    <property type="project" value="TreeGrafter"/>
</dbReference>
<dbReference type="PROSITE" id="PS50929">
    <property type="entry name" value="ABC_TM1F"/>
    <property type="match status" value="2"/>
</dbReference>
<keyword evidence="8" id="KW-0067">ATP-binding</keyword>
<dbReference type="FunFam" id="3.40.50.300:FF:001530">
    <property type="entry name" value="ABC multidrug transporter (Eurofung)"/>
    <property type="match status" value="1"/>
</dbReference>
<dbReference type="FunFam" id="1.20.1560.10:FF:000057">
    <property type="entry name" value="ABC multidrug transporter SitT"/>
    <property type="match status" value="1"/>
</dbReference>
<dbReference type="PROSITE" id="PS00211">
    <property type="entry name" value="ABC_TRANSPORTER_1"/>
    <property type="match status" value="2"/>
</dbReference>
<evidence type="ECO:0000256" key="10">
    <source>
        <dbReference type="ARBA" id="ARBA00023136"/>
    </source>
</evidence>
<feature type="region of interest" description="Disordered" evidence="12">
    <location>
        <begin position="1"/>
        <end position="28"/>
    </location>
</feature>
<accession>A0A167CUI6</accession>
<feature type="domain" description="ABC transporter" evidence="14">
    <location>
        <begin position="1021"/>
        <end position="1267"/>
    </location>
</feature>
<evidence type="ECO:0000256" key="7">
    <source>
        <dbReference type="ARBA" id="ARBA00022741"/>
    </source>
</evidence>
<dbReference type="InterPro" id="IPR039421">
    <property type="entry name" value="Type_1_exporter"/>
</dbReference>
<evidence type="ECO:0000256" key="4">
    <source>
        <dbReference type="ARBA" id="ARBA00022448"/>
    </source>
</evidence>
<keyword evidence="6" id="KW-0677">Repeat</keyword>
<dbReference type="PROSITE" id="PS50893">
    <property type="entry name" value="ABC_TRANSPORTER_2"/>
    <property type="match status" value="2"/>
</dbReference>
<dbReference type="GO" id="GO:0012505">
    <property type="term" value="C:endomembrane system"/>
    <property type="evidence" value="ECO:0007669"/>
    <property type="project" value="UniProtKB-SubCell"/>
</dbReference>
<dbReference type="InterPro" id="IPR027417">
    <property type="entry name" value="P-loop_NTPase"/>
</dbReference>
<proteinExistence type="inferred from homology"/>
<dbReference type="SUPFAM" id="SSF90123">
    <property type="entry name" value="ABC transporter transmembrane region"/>
    <property type="match status" value="2"/>
</dbReference>
<feature type="transmembrane region" description="Helical" evidence="13">
    <location>
        <begin position="821"/>
        <end position="841"/>
    </location>
</feature>
<evidence type="ECO:0000256" key="9">
    <source>
        <dbReference type="ARBA" id="ARBA00022989"/>
    </source>
</evidence>
<evidence type="ECO:0000256" key="13">
    <source>
        <dbReference type="SAM" id="Phobius"/>
    </source>
</evidence>
<feature type="region of interest" description="Disordered" evidence="12">
    <location>
        <begin position="630"/>
        <end position="652"/>
    </location>
</feature>
<dbReference type="CDD" id="cd18577">
    <property type="entry name" value="ABC_6TM_Pgp_ABCB1_D1_like"/>
    <property type="match status" value="1"/>
</dbReference>
<comment type="similarity">
    <text evidence="3">Belongs to the ABC transporter superfamily. ABCB family. Multidrug resistance exporter (TC 3.A.1.201) subfamily.</text>
</comment>
<organism evidence="16 17">
    <name type="scientific">Colletotrichum incanum</name>
    <name type="common">Soybean anthracnose fungus</name>
    <dbReference type="NCBI Taxonomy" id="1573173"/>
    <lineage>
        <taxon>Eukaryota</taxon>
        <taxon>Fungi</taxon>
        <taxon>Dikarya</taxon>
        <taxon>Ascomycota</taxon>
        <taxon>Pezizomycotina</taxon>
        <taxon>Sordariomycetes</taxon>
        <taxon>Hypocreomycetidae</taxon>
        <taxon>Glomerellales</taxon>
        <taxon>Glomerellaceae</taxon>
        <taxon>Colletotrichum</taxon>
        <taxon>Colletotrichum spaethianum species complex</taxon>
    </lineage>
</organism>
<dbReference type="GO" id="GO:0090374">
    <property type="term" value="P:oligopeptide export from mitochondrion"/>
    <property type="evidence" value="ECO:0007669"/>
    <property type="project" value="TreeGrafter"/>
</dbReference>
<dbReference type="PANTHER" id="PTHR43394:SF27">
    <property type="entry name" value="ATP-DEPENDENT TRANSLOCASE ABCB1-LIKE"/>
    <property type="match status" value="1"/>
</dbReference>
<dbReference type="Gene3D" id="3.40.50.300">
    <property type="entry name" value="P-loop containing nucleotide triphosphate hydrolases"/>
    <property type="match status" value="2"/>
</dbReference>
<keyword evidence="5 13" id="KW-0812">Transmembrane</keyword>
<comment type="subcellular location">
    <subcellularLocation>
        <location evidence="2">Endomembrane system</location>
    </subcellularLocation>
    <subcellularLocation>
        <location evidence="1">Membrane</location>
        <topology evidence="1">Multi-pass membrane protein</topology>
    </subcellularLocation>
</comment>
<feature type="transmembrane region" description="Helical" evidence="13">
    <location>
        <begin position="274"/>
        <end position="299"/>
    </location>
</feature>
<dbReference type="GO" id="GO:0005524">
    <property type="term" value="F:ATP binding"/>
    <property type="evidence" value="ECO:0007669"/>
    <property type="project" value="UniProtKB-KW"/>
</dbReference>
<dbReference type="AlphaFoldDB" id="A0A167CUI6"/>
<feature type="domain" description="ABC transmembrane type-1" evidence="15">
    <location>
        <begin position="48"/>
        <end position="339"/>
    </location>
</feature>
<feature type="transmembrane region" description="Helical" evidence="13">
    <location>
        <begin position="314"/>
        <end position="335"/>
    </location>
</feature>
<dbReference type="GO" id="GO:0016887">
    <property type="term" value="F:ATP hydrolysis activity"/>
    <property type="evidence" value="ECO:0007669"/>
    <property type="project" value="InterPro"/>
</dbReference>
<feature type="transmembrane region" description="Helical" evidence="13">
    <location>
        <begin position="847"/>
        <end position="865"/>
    </location>
</feature>
<dbReference type="EMBL" id="LFIW01001230">
    <property type="protein sequence ID" value="KZL83043.1"/>
    <property type="molecule type" value="Genomic_DNA"/>
</dbReference>
<keyword evidence="10 13" id="KW-0472">Membrane</keyword>